<dbReference type="PANTHER" id="PTHR33700:SF4">
    <property type="entry name" value="MYB-LIKE PROTEIN X"/>
    <property type="match status" value="1"/>
</dbReference>
<sequence>MSETTVKENVDSLDDVIHAQKQLDEELQQLKNRYSRYTQLVSYQQEEEDYLLKNKEHVNPKRISLSLKRKKDVTYGLMPHDDIVDSFEKEESVKEEKKSLEEMSKTANSFIDSIRKKAQLKPKEFELPPPVPKESFEIKEKEQEKLKKKEKEEEEEEVKEEGEHQEKEMNRLCDLVQSLLSEAQDAIDTKPSLSHPDIGKEEEEEDELPIPKRLQSLKSYRSSRILDGLDETSSVSNKHLSVMTDSTAIAQPLAPVNTHCGDDFDDFDKYSMTSKNFDCLNSPYNAMASTPNEEFMKDNNTMSEGMNYYPKFYPPPEYFYGPPPPPVGYPPYFDPAYGPIPPYLWEEIQKQRMGLNGEESSSVEASVNLKSQKEDQEVFKHTTTTTTTTTTEVKKDKKSVVEGKTLVKKRHRRKHHRRIRPVDADGNLCENDSQEKSLVKKKESSKLFKAQFGSDTQLFLSFFASFFVTSILVTISCLWSVIQVMAGNVNDKNLSRLLMSSSESAIKNNKKKIDLILDKRSNSESEDDSESEDSNESKLLTYESSDSQTKSLTETSDDEDDDEDEDDEDDENEVVIPSKFKDGFNATNLNACTTSLKNINSSVNTHRRRNSL</sequence>
<keyword evidence="3" id="KW-0472">Membrane</keyword>
<keyword evidence="1" id="KW-0175">Coiled coil</keyword>
<feature type="compositionally biased region" description="Acidic residues" evidence="2">
    <location>
        <begin position="524"/>
        <end position="534"/>
    </location>
</feature>
<evidence type="ECO:0000313" key="4">
    <source>
        <dbReference type="EMBL" id="ORY31709.1"/>
    </source>
</evidence>
<dbReference type="PANTHER" id="PTHR33700">
    <property type="entry name" value="MYB-LIKE PROTEIN X"/>
    <property type="match status" value="1"/>
</dbReference>
<feature type="compositionally biased region" description="Basic and acidic residues" evidence="2">
    <location>
        <begin position="134"/>
        <end position="151"/>
    </location>
</feature>
<feature type="region of interest" description="Disordered" evidence="2">
    <location>
        <begin position="119"/>
        <end position="168"/>
    </location>
</feature>
<keyword evidence="3" id="KW-1133">Transmembrane helix</keyword>
<feature type="compositionally biased region" description="Acidic residues" evidence="2">
    <location>
        <begin position="555"/>
        <end position="573"/>
    </location>
</feature>
<organism evidence="4 5">
    <name type="scientific">Neocallimastix californiae</name>
    <dbReference type="NCBI Taxonomy" id="1754190"/>
    <lineage>
        <taxon>Eukaryota</taxon>
        <taxon>Fungi</taxon>
        <taxon>Fungi incertae sedis</taxon>
        <taxon>Chytridiomycota</taxon>
        <taxon>Chytridiomycota incertae sedis</taxon>
        <taxon>Neocallimastigomycetes</taxon>
        <taxon>Neocallimastigales</taxon>
        <taxon>Neocallimastigaceae</taxon>
        <taxon>Neocallimastix</taxon>
    </lineage>
</organism>
<proteinExistence type="predicted"/>
<evidence type="ECO:0000256" key="3">
    <source>
        <dbReference type="SAM" id="Phobius"/>
    </source>
</evidence>
<name>A0A1Y2BA38_9FUNG</name>
<evidence type="ECO:0000256" key="1">
    <source>
        <dbReference type="SAM" id="Coils"/>
    </source>
</evidence>
<feature type="transmembrane region" description="Helical" evidence="3">
    <location>
        <begin position="458"/>
        <end position="482"/>
    </location>
</feature>
<feature type="compositionally biased region" description="Polar residues" evidence="2">
    <location>
        <begin position="542"/>
        <end position="554"/>
    </location>
</feature>
<feature type="region of interest" description="Disordered" evidence="2">
    <location>
        <begin position="520"/>
        <end position="579"/>
    </location>
</feature>
<dbReference type="Proteomes" id="UP000193920">
    <property type="component" value="Unassembled WGS sequence"/>
</dbReference>
<protein>
    <submittedName>
        <fullName evidence="4">Uncharacterized protein</fullName>
    </submittedName>
</protein>
<evidence type="ECO:0000313" key="5">
    <source>
        <dbReference type="Proteomes" id="UP000193920"/>
    </source>
</evidence>
<feature type="coiled-coil region" evidence="1">
    <location>
        <begin position="13"/>
        <end position="47"/>
    </location>
</feature>
<gene>
    <name evidence="4" type="ORF">LY90DRAFT_512416</name>
</gene>
<feature type="region of interest" description="Disordered" evidence="2">
    <location>
        <begin position="185"/>
        <end position="215"/>
    </location>
</feature>
<dbReference type="AlphaFoldDB" id="A0A1Y2BA38"/>
<comment type="caution">
    <text evidence="4">The sequence shown here is derived from an EMBL/GenBank/DDBJ whole genome shotgun (WGS) entry which is preliminary data.</text>
</comment>
<keyword evidence="3" id="KW-0812">Transmembrane</keyword>
<evidence type="ECO:0000256" key="2">
    <source>
        <dbReference type="SAM" id="MobiDB-lite"/>
    </source>
</evidence>
<reference evidence="4 5" key="1">
    <citation type="submission" date="2016-08" db="EMBL/GenBank/DDBJ databases">
        <title>A Parts List for Fungal Cellulosomes Revealed by Comparative Genomics.</title>
        <authorList>
            <consortium name="DOE Joint Genome Institute"/>
            <person name="Haitjema C.H."/>
            <person name="Gilmore S.P."/>
            <person name="Henske J.K."/>
            <person name="Solomon K.V."/>
            <person name="De Groot R."/>
            <person name="Kuo A."/>
            <person name="Mondo S.J."/>
            <person name="Salamov A.A."/>
            <person name="Labutti K."/>
            <person name="Zhao Z."/>
            <person name="Chiniquy J."/>
            <person name="Barry K."/>
            <person name="Brewer H.M."/>
            <person name="Purvine S.O."/>
            <person name="Wright A.T."/>
            <person name="Boxma B."/>
            <person name="Van Alen T."/>
            <person name="Hackstein J.H."/>
            <person name="Baker S.E."/>
            <person name="Grigoriev I.V."/>
            <person name="O'Malley M.A."/>
        </authorList>
    </citation>
    <scope>NUCLEOTIDE SEQUENCE [LARGE SCALE GENOMIC DNA]</scope>
    <source>
        <strain evidence="4 5">G1</strain>
    </source>
</reference>
<dbReference type="EMBL" id="MCOG01000168">
    <property type="protein sequence ID" value="ORY31709.1"/>
    <property type="molecule type" value="Genomic_DNA"/>
</dbReference>
<accession>A0A1Y2BA38</accession>
<keyword evidence="5" id="KW-1185">Reference proteome</keyword>